<organism evidence="1">
    <name type="scientific">marine metagenome</name>
    <dbReference type="NCBI Taxonomy" id="408172"/>
    <lineage>
        <taxon>unclassified sequences</taxon>
        <taxon>metagenomes</taxon>
        <taxon>ecological metagenomes</taxon>
    </lineage>
</organism>
<dbReference type="EMBL" id="UINC01112969">
    <property type="protein sequence ID" value="SVC82278.1"/>
    <property type="molecule type" value="Genomic_DNA"/>
</dbReference>
<gene>
    <name evidence="1" type="ORF">METZ01_LOCUS335132</name>
</gene>
<dbReference type="AlphaFoldDB" id="A0A382QBD9"/>
<name>A0A382QBD9_9ZZZZ</name>
<protein>
    <submittedName>
        <fullName evidence="1">Uncharacterized protein</fullName>
    </submittedName>
</protein>
<proteinExistence type="predicted"/>
<sequence length="39" mass="4719">MFSCVLDVKRIKNYFLESMIPAQDERWRRGLGMQVERES</sequence>
<accession>A0A382QBD9</accession>
<evidence type="ECO:0000313" key="1">
    <source>
        <dbReference type="EMBL" id="SVC82278.1"/>
    </source>
</evidence>
<reference evidence="1" key="1">
    <citation type="submission" date="2018-05" db="EMBL/GenBank/DDBJ databases">
        <authorList>
            <person name="Lanie J.A."/>
            <person name="Ng W.-L."/>
            <person name="Kazmierczak K.M."/>
            <person name="Andrzejewski T.M."/>
            <person name="Davidsen T.M."/>
            <person name="Wayne K.J."/>
            <person name="Tettelin H."/>
            <person name="Glass J.I."/>
            <person name="Rusch D."/>
            <person name="Podicherti R."/>
            <person name="Tsui H.-C.T."/>
            <person name="Winkler M.E."/>
        </authorList>
    </citation>
    <scope>NUCLEOTIDE SEQUENCE</scope>
</reference>